<gene>
    <name evidence="1" type="ORF">SAMN02982922_0267</name>
</gene>
<dbReference type="AlphaFoldDB" id="A0A1X7MNQ7"/>
<accession>A0A1X7MNQ7</accession>
<proteinExistence type="predicted"/>
<name>A0A1X7MNQ7_9HYPH</name>
<sequence>MTEYIVKLRFWLRCWDSMDIEAENDEEAVRIACDTAREMMQLVSFPESIETDERREGLASYIDRIDAEVRSEIAEAIEFQGARRLFPEKDDLIVRLARLRTGDLASEAQLRAFLDDIVAQARRIKPDAPPPPDPAG</sequence>
<dbReference type="RefSeq" id="WP_085462544.1">
    <property type="nucleotide sequence ID" value="NZ_FXBL01000003.1"/>
</dbReference>
<evidence type="ECO:0000313" key="1">
    <source>
        <dbReference type="EMBL" id="SMH26472.1"/>
    </source>
</evidence>
<evidence type="ECO:0000313" key="2">
    <source>
        <dbReference type="Proteomes" id="UP000193083"/>
    </source>
</evidence>
<reference evidence="1 2" key="1">
    <citation type="submission" date="2017-04" db="EMBL/GenBank/DDBJ databases">
        <authorList>
            <person name="Afonso C.L."/>
            <person name="Miller P.J."/>
            <person name="Scott M.A."/>
            <person name="Spackman E."/>
            <person name="Goraichik I."/>
            <person name="Dimitrov K.M."/>
            <person name="Suarez D.L."/>
            <person name="Swayne D.E."/>
        </authorList>
    </citation>
    <scope>NUCLEOTIDE SEQUENCE [LARGE SCALE GENOMIC DNA]</scope>
    <source>
        <strain evidence="1 2">B5P</strain>
    </source>
</reference>
<dbReference type="Proteomes" id="UP000193083">
    <property type="component" value="Unassembled WGS sequence"/>
</dbReference>
<dbReference type="EMBL" id="FXBL01000003">
    <property type="protein sequence ID" value="SMH26472.1"/>
    <property type="molecule type" value="Genomic_DNA"/>
</dbReference>
<keyword evidence="2" id="KW-1185">Reference proteome</keyword>
<protein>
    <submittedName>
        <fullName evidence="1">Uncharacterized protein</fullName>
    </submittedName>
</protein>
<organism evidence="1 2">
    <name type="scientific">Mesorhizobium australicum</name>
    <dbReference type="NCBI Taxonomy" id="536018"/>
    <lineage>
        <taxon>Bacteria</taxon>
        <taxon>Pseudomonadati</taxon>
        <taxon>Pseudomonadota</taxon>
        <taxon>Alphaproteobacteria</taxon>
        <taxon>Hyphomicrobiales</taxon>
        <taxon>Phyllobacteriaceae</taxon>
        <taxon>Mesorhizobium</taxon>
    </lineage>
</organism>
<dbReference type="OrthoDB" id="8091495at2"/>